<feature type="transmembrane region" description="Helical" evidence="1">
    <location>
        <begin position="31"/>
        <end position="56"/>
    </location>
</feature>
<keyword evidence="1" id="KW-1133">Transmembrane helix</keyword>
<dbReference type="PANTHER" id="PTHR37314">
    <property type="entry name" value="SLR0142 PROTEIN"/>
    <property type="match status" value="1"/>
</dbReference>
<dbReference type="Pfam" id="PF06912">
    <property type="entry name" value="DUF1275"/>
    <property type="match status" value="1"/>
</dbReference>
<feature type="transmembrane region" description="Helical" evidence="1">
    <location>
        <begin position="68"/>
        <end position="88"/>
    </location>
</feature>
<sequence length="238" mass="24133">MRTSLPGLKAPDDPMPAAVLSLTVTSGMLDAISFLSLGNVFVGMMTGNVMVVGFALGGAPHLSDPAPLLAVAGFVAGVATAGAAFRVAPGCRRWLFSALAGEISLLAVTTAVAFLAPDSRMGRNACVVLLSTTMGIRCAVIRRIGVPELRATFAFTGALVALVHDACAGTGAHASRRFGIIAAMTFGAAVGAATVIQLGLGWSLLATSLAVAAITFALRLHPHLNRNDSFFGLDGVGS</sequence>
<keyword evidence="1" id="KW-0472">Membrane</keyword>
<protein>
    <submittedName>
        <fullName evidence="2">YoaK family protein</fullName>
    </submittedName>
</protein>
<dbReference type="InterPro" id="IPR010699">
    <property type="entry name" value="DUF1275"/>
</dbReference>
<evidence type="ECO:0000256" key="1">
    <source>
        <dbReference type="SAM" id="Phobius"/>
    </source>
</evidence>
<keyword evidence="3" id="KW-1185">Reference proteome</keyword>
<comment type="caution">
    <text evidence="2">The sequence shown here is derived from an EMBL/GenBank/DDBJ whole genome shotgun (WGS) entry which is preliminary data.</text>
</comment>
<feature type="transmembrane region" description="Helical" evidence="1">
    <location>
        <begin position="178"/>
        <end position="196"/>
    </location>
</feature>
<dbReference type="EMBL" id="JARJBC010000005">
    <property type="protein sequence ID" value="MDF3289839.1"/>
    <property type="molecule type" value="Genomic_DNA"/>
</dbReference>
<dbReference type="PANTHER" id="PTHR37314:SF4">
    <property type="entry name" value="UPF0700 TRANSMEMBRANE PROTEIN YOAK"/>
    <property type="match status" value="1"/>
</dbReference>
<proteinExistence type="predicted"/>
<keyword evidence="1" id="KW-0812">Transmembrane</keyword>
<feature type="transmembrane region" description="Helical" evidence="1">
    <location>
        <begin position="94"/>
        <end position="115"/>
    </location>
</feature>
<evidence type="ECO:0000313" key="2">
    <source>
        <dbReference type="EMBL" id="MDF3289839.1"/>
    </source>
</evidence>
<gene>
    <name evidence="2" type="ORF">P3G67_11435</name>
</gene>
<reference evidence="2 3" key="1">
    <citation type="submission" date="2023-03" db="EMBL/GenBank/DDBJ databases">
        <title>Draft genome sequence of Streptomyces sp. RB6PN23 isolated from peat swamp forest in Thailand.</title>
        <authorList>
            <person name="Klaysubun C."/>
            <person name="Duangmal K."/>
        </authorList>
    </citation>
    <scope>NUCLEOTIDE SEQUENCE [LARGE SCALE GENOMIC DNA]</scope>
    <source>
        <strain evidence="2 3">RB6PN23</strain>
    </source>
</reference>
<evidence type="ECO:0000313" key="3">
    <source>
        <dbReference type="Proteomes" id="UP001216579"/>
    </source>
</evidence>
<organism evidence="2 3">
    <name type="scientific">Streptomyces silvisoli</name>
    <dbReference type="NCBI Taxonomy" id="3034235"/>
    <lineage>
        <taxon>Bacteria</taxon>
        <taxon>Bacillati</taxon>
        <taxon>Actinomycetota</taxon>
        <taxon>Actinomycetes</taxon>
        <taxon>Kitasatosporales</taxon>
        <taxon>Streptomycetaceae</taxon>
        <taxon>Streptomyces</taxon>
    </lineage>
</organism>
<feature type="transmembrane region" description="Helical" evidence="1">
    <location>
        <begin position="202"/>
        <end position="220"/>
    </location>
</feature>
<dbReference type="Proteomes" id="UP001216579">
    <property type="component" value="Unassembled WGS sequence"/>
</dbReference>
<dbReference type="RefSeq" id="WP_276093337.1">
    <property type="nucleotide sequence ID" value="NZ_JARJBC010000005.1"/>
</dbReference>
<name>A0ABT5ZJT1_9ACTN</name>
<accession>A0ABT5ZJT1</accession>